<evidence type="ECO:0000259" key="1">
    <source>
        <dbReference type="Pfam" id="PF02538"/>
    </source>
</evidence>
<dbReference type="RefSeq" id="WP_109984959.1">
    <property type="nucleotide sequence ID" value="NZ_QGTD01000013.1"/>
</dbReference>
<evidence type="ECO:0000313" key="2">
    <source>
        <dbReference type="EMBL" id="PWU67600.1"/>
    </source>
</evidence>
<dbReference type="InterPro" id="IPR045079">
    <property type="entry name" value="Oxoprolinase-like"/>
</dbReference>
<protein>
    <submittedName>
        <fullName evidence="2">Methylhydantoinase</fullName>
    </submittedName>
</protein>
<name>A0A317KXZ0_9BACI</name>
<comment type="caution">
    <text evidence="2">The sequence shown here is derived from an EMBL/GenBank/DDBJ whole genome shotgun (WGS) entry which is preliminary data.</text>
</comment>
<evidence type="ECO:0000313" key="3">
    <source>
        <dbReference type="Proteomes" id="UP000245624"/>
    </source>
</evidence>
<reference evidence="2 3" key="1">
    <citation type="submission" date="2018-05" db="EMBL/GenBank/DDBJ databases">
        <title>Genomic analysis of Gracilibacillus dipsosauri DD1 reveals novel features of a salt-tolerant amylase.</title>
        <authorList>
            <person name="Deutch C.E."/>
            <person name="Yang S."/>
        </authorList>
    </citation>
    <scope>NUCLEOTIDE SEQUENCE [LARGE SCALE GENOMIC DNA]</scope>
    <source>
        <strain evidence="2 3">DD1</strain>
    </source>
</reference>
<gene>
    <name evidence="2" type="ORF">DLJ74_14150</name>
</gene>
<dbReference type="OrthoDB" id="2959185at2"/>
<proteinExistence type="predicted"/>
<keyword evidence="3" id="KW-1185">Reference proteome</keyword>
<dbReference type="InterPro" id="IPR003692">
    <property type="entry name" value="Hydantoinase_B"/>
</dbReference>
<dbReference type="Pfam" id="PF02538">
    <property type="entry name" value="Hydantoinase_B"/>
    <property type="match status" value="1"/>
</dbReference>
<dbReference type="GO" id="GO:0005829">
    <property type="term" value="C:cytosol"/>
    <property type="evidence" value="ECO:0007669"/>
    <property type="project" value="TreeGrafter"/>
</dbReference>
<dbReference type="GO" id="GO:0017168">
    <property type="term" value="F:5-oxoprolinase (ATP-hydrolyzing) activity"/>
    <property type="evidence" value="ECO:0007669"/>
    <property type="project" value="TreeGrafter"/>
</dbReference>
<organism evidence="2 3">
    <name type="scientific">Gracilibacillus dipsosauri</name>
    <dbReference type="NCBI Taxonomy" id="178340"/>
    <lineage>
        <taxon>Bacteria</taxon>
        <taxon>Bacillati</taxon>
        <taxon>Bacillota</taxon>
        <taxon>Bacilli</taxon>
        <taxon>Bacillales</taxon>
        <taxon>Bacillaceae</taxon>
        <taxon>Gracilibacillus</taxon>
    </lineage>
</organism>
<dbReference type="Proteomes" id="UP000245624">
    <property type="component" value="Unassembled WGS sequence"/>
</dbReference>
<dbReference type="EMBL" id="QGTD01000013">
    <property type="protein sequence ID" value="PWU67600.1"/>
    <property type="molecule type" value="Genomic_DNA"/>
</dbReference>
<dbReference type="PANTHER" id="PTHR11365">
    <property type="entry name" value="5-OXOPROLINASE RELATED"/>
    <property type="match status" value="1"/>
</dbReference>
<accession>A0A317KXZ0</accession>
<dbReference type="AlphaFoldDB" id="A0A317KXZ0"/>
<sequence>MIEAQIVYSKLQAVCRQMGEALQRISRSPLVSQDRAFATAIFTNELKLAIQHQYEPEHLYAMKDSVDHLFDYFSFDISDGDILLVADPYNGGTKGQTLTMVAPLFYHGELVLFPAVRVQIADLAGEFPGGFNPDAFEIWQESMRITPVKLYKQGLLQQDVLRFLLANSRVKSLYQSELDAMYACLRYAQKELQRLIKQYGQRLIESVYTMTNYSNRRIVEHISQYPKKTMDSKITFASNGENITIYVSINTSTNQVAIDFNGTGMQVNTPVNASLSTTKAFATWPILAPLADEIAINEGVLEAFEIHVPKGSLLNPDFPASVGFSTFITGHFISGVITKALQQGNTSTKLYSKIHGPGPQAILFSPFGMLKETVPLFLVPGYPESSEGWGPSALFGDRELVSAEELEFNYGFKMVKREKKANQMIVEIINENFVFNVITIIPEVENNTYGNITIQTNENRKTFHKSSTGISIRPGNRLEFVYERTGGQ</sequence>
<feature type="domain" description="Hydantoinase B/oxoprolinase" evidence="1">
    <location>
        <begin position="2"/>
        <end position="343"/>
    </location>
</feature>
<dbReference type="PANTHER" id="PTHR11365:SF23">
    <property type="entry name" value="HYPOTHETICAL 5-OXOPROLINASE (EUROFUNG)-RELATED"/>
    <property type="match status" value="1"/>
</dbReference>
<dbReference type="GO" id="GO:0006749">
    <property type="term" value="P:glutathione metabolic process"/>
    <property type="evidence" value="ECO:0007669"/>
    <property type="project" value="TreeGrafter"/>
</dbReference>